<keyword evidence="4" id="KW-0663">Pyridoxal phosphate</keyword>
<dbReference type="SUPFAM" id="SSF53686">
    <property type="entry name" value="Tryptophan synthase beta subunit-like PLP-dependent enzymes"/>
    <property type="match status" value="1"/>
</dbReference>
<dbReference type="InterPro" id="IPR001926">
    <property type="entry name" value="TrpB-like_PALP"/>
</dbReference>
<evidence type="ECO:0000256" key="2">
    <source>
        <dbReference type="ARBA" id="ARBA00010869"/>
    </source>
</evidence>
<dbReference type="EC" id="4.3.1.19" evidence="3"/>
<evidence type="ECO:0000256" key="1">
    <source>
        <dbReference type="ARBA" id="ARBA00001933"/>
    </source>
</evidence>
<evidence type="ECO:0000259" key="6">
    <source>
        <dbReference type="PROSITE" id="PS51671"/>
    </source>
</evidence>
<evidence type="ECO:0000256" key="5">
    <source>
        <dbReference type="ARBA" id="ARBA00023239"/>
    </source>
</evidence>
<dbReference type="NCBIfam" id="TIGR01127">
    <property type="entry name" value="ilvA_1Cterm"/>
    <property type="match status" value="1"/>
</dbReference>
<dbReference type="GO" id="GO:0006565">
    <property type="term" value="P:L-serine catabolic process"/>
    <property type="evidence" value="ECO:0007669"/>
    <property type="project" value="TreeGrafter"/>
</dbReference>
<keyword evidence="8" id="KW-1185">Reference proteome</keyword>
<sequence length="424" mass="44343">MTSTDSSVPVLPAEVPVSFDDILAARDVISAVAVETGMEHSRALGRMTGATVHLKCENLQRAGSFKVRGAYNRMYHIPEEDKGNGVVAASAGNHAQGVALAASKLGLRATIFMPLGAALPKVQATKDHGAEVVLLGNNVDEALAAAKDHATKTGATFIHPFDDEKVVAGQGTVGLEILEQQPDVDTVITSIGGGGLLAGTAIAIKELARRQGRDITIIGVQAEDAAAYPASLAADGVVSLEQLTTIADGIAVGRPGNLPFSIIKDLVDHVVTVSEDQIANALVFLLERSKMVVEPAGAVSVAALMSGKLKDLGLAPKSVVALLSGGNIDPLLMLKVVQSGLLAAGRYLTVRIPLRDRPGELKNVSRIIAEAEANVIGVDHTSIGPSLGMGEVYITINMETRGHYHSDHLLEKLRESGYEPEITH</sequence>
<dbReference type="InterPro" id="IPR045865">
    <property type="entry name" value="ACT-like_dom_sf"/>
</dbReference>
<dbReference type="GO" id="GO:0003941">
    <property type="term" value="F:L-serine ammonia-lyase activity"/>
    <property type="evidence" value="ECO:0007669"/>
    <property type="project" value="TreeGrafter"/>
</dbReference>
<accession>A0AAJ6APA2</accession>
<dbReference type="PANTHER" id="PTHR48078">
    <property type="entry name" value="THREONINE DEHYDRATASE, MITOCHONDRIAL-RELATED"/>
    <property type="match status" value="1"/>
</dbReference>
<dbReference type="CDD" id="cd04886">
    <property type="entry name" value="ACT_ThrD-II-like"/>
    <property type="match status" value="1"/>
</dbReference>
<dbReference type="PANTHER" id="PTHR48078:SF6">
    <property type="entry name" value="L-THREONINE DEHYDRATASE CATABOLIC TDCB"/>
    <property type="match status" value="1"/>
</dbReference>
<dbReference type="SUPFAM" id="SSF55021">
    <property type="entry name" value="ACT-like"/>
    <property type="match status" value="1"/>
</dbReference>
<dbReference type="GO" id="GO:0009097">
    <property type="term" value="P:isoleucine biosynthetic process"/>
    <property type="evidence" value="ECO:0007669"/>
    <property type="project" value="TreeGrafter"/>
</dbReference>
<dbReference type="FunFam" id="3.40.50.1100:FF:000007">
    <property type="entry name" value="L-threonine dehydratase catabolic TdcB"/>
    <property type="match status" value="1"/>
</dbReference>
<dbReference type="InterPro" id="IPR036052">
    <property type="entry name" value="TrpB-like_PALP_sf"/>
</dbReference>
<comment type="similarity">
    <text evidence="2">Belongs to the serine/threonine dehydratase family.</text>
</comment>
<dbReference type="AlphaFoldDB" id="A0AAJ6APA2"/>
<dbReference type="InterPro" id="IPR002912">
    <property type="entry name" value="ACT_dom"/>
</dbReference>
<comment type="cofactor">
    <cofactor evidence="1">
        <name>pyridoxal 5'-phosphate</name>
        <dbReference type="ChEBI" id="CHEBI:597326"/>
    </cofactor>
</comment>
<gene>
    <name evidence="7" type="primary">ilvA</name>
    <name evidence="7" type="ORF">QDX21_06130</name>
</gene>
<dbReference type="Gene3D" id="3.40.50.1100">
    <property type="match status" value="2"/>
</dbReference>
<dbReference type="InterPro" id="IPR044561">
    <property type="entry name" value="ACT_ThrD-II-like"/>
</dbReference>
<evidence type="ECO:0000313" key="7">
    <source>
        <dbReference type="EMBL" id="WGH94358.1"/>
    </source>
</evidence>
<dbReference type="PROSITE" id="PS51671">
    <property type="entry name" value="ACT"/>
    <property type="match status" value="1"/>
</dbReference>
<keyword evidence="5 7" id="KW-0456">Lyase</keyword>
<dbReference type="GO" id="GO:0004794">
    <property type="term" value="F:threonine deaminase activity"/>
    <property type="evidence" value="ECO:0007669"/>
    <property type="project" value="UniProtKB-EC"/>
</dbReference>
<dbReference type="Pfam" id="PF00291">
    <property type="entry name" value="PALP"/>
    <property type="match status" value="1"/>
</dbReference>
<proteinExistence type="inferred from homology"/>
<dbReference type="InterPro" id="IPR050147">
    <property type="entry name" value="Ser/Thr_Dehydratase"/>
</dbReference>
<dbReference type="Proteomes" id="UP001224674">
    <property type="component" value="Chromosome"/>
</dbReference>
<evidence type="ECO:0000313" key="8">
    <source>
        <dbReference type="Proteomes" id="UP001224674"/>
    </source>
</evidence>
<dbReference type="EMBL" id="CP122566">
    <property type="protein sequence ID" value="WGH94358.1"/>
    <property type="molecule type" value="Genomic_DNA"/>
</dbReference>
<dbReference type="RefSeq" id="WP_233492048.1">
    <property type="nucleotide sequence ID" value="NZ_CP122566.1"/>
</dbReference>
<name>A0AAJ6APA2_9MICC</name>
<dbReference type="GO" id="GO:0006567">
    <property type="term" value="P:L-threonine catabolic process"/>
    <property type="evidence" value="ECO:0007669"/>
    <property type="project" value="InterPro"/>
</dbReference>
<organism evidence="7 8">
    <name type="scientific">Auritidibacter ignavus</name>
    <dbReference type="NCBI Taxonomy" id="678932"/>
    <lineage>
        <taxon>Bacteria</taxon>
        <taxon>Bacillati</taxon>
        <taxon>Actinomycetota</taxon>
        <taxon>Actinomycetes</taxon>
        <taxon>Micrococcales</taxon>
        <taxon>Micrococcaceae</taxon>
        <taxon>Auritidibacter</taxon>
    </lineage>
</organism>
<reference evidence="7 8" key="1">
    <citation type="submission" date="2023-03" db="EMBL/GenBank/DDBJ databases">
        <title>Complete genome sequences of several Auritidibacter ignavus strains isolated from ear infections.</title>
        <authorList>
            <person name="Baehr T."/>
            <person name="Baumhoegger A.M."/>
        </authorList>
    </citation>
    <scope>NUCLEOTIDE SEQUENCE [LARGE SCALE GENOMIC DNA]</scope>
    <source>
        <strain evidence="7 8">BABAE-6</strain>
    </source>
</reference>
<dbReference type="InterPro" id="IPR005789">
    <property type="entry name" value="Thr_deHydtase_catblc"/>
</dbReference>
<dbReference type="CDD" id="cd01562">
    <property type="entry name" value="Thr-dehyd"/>
    <property type="match status" value="1"/>
</dbReference>
<protein>
    <recommendedName>
        <fullName evidence="3">threonine ammonia-lyase</fullName>
        <ecNumber evidence="3">4.3.1.19</ecNumber>
    </recommendedName>
</protein>
<feature type="domain" description="ACT" evidence="6">
    <location>
        <begin position="349"/>
        <end position="424"/>
    </location>
</feature>
<evidence type="ECO:0000256" key="4">
    <source>
        <dbReference type="ARBA" id="ARBA00022898"/>
    </source>
</evidence>
<evidence type="ECO:0000256" key="3">
    <source>
        <dbReference type="ARBA" id="ARBA00012096"/>
    </source>
</evidence>